<evidence type="ECO:0000256" key="5">
    <source>
        <dbReference type="ARBA" id="ARBA00022605"/>
    </source>
</evidence>
<dbReference type="InterPro" id="IPR029752">
    <property type="entry name" value="D-isomer_DH_CS1"/>
</dbReference>
<dbReference type="SUPFAM" id="SSF55021">
    <property type="entry name" value="ACT-like"/>
    <property type="match status" value="1"/>
</dbReference>
<dbReference type="FunFam" id="3.30.1330.90:FF:000003">
    <property type="entry name" value="D-3-phosphoglycerate dehydrogenase"/>
    <property type="match status" value="1"/>
</dbReference>
<comment type="catalytic activity">
    <reaction evidence="10 11">
        <text>(2R)-3-phosphoglycerate + NAD(+) = 3-phosphooxypyruvate + NADH + H(+)</text>
        <dbReference type="Rhea" id="RHEA:12641"/>
        <dbReference type="ChEBI" id="CHEBI:15378"/>
        <dbReference type="ChEBI" id="CHEBI:18110"/>
        <dbReference type="ChEBI" id="CHEBI:57540"/>
        <dbReference type="ChEBI" id="CHEBI:57945"/>
        <dbReference type="ChEBI" id="CHEBI:58272"/>
        <dbReference type="EC" id="1.1.1.95"/>
    </reaction>
</comment>
<dbReference type="STRING" id="1839801.Dform_00958"/>
<evidence type="ECO:0000256" key="8">
    <source>
        <dbReference type="ARBA" id="ARBA00023299"/>
    </source>
</evidence>
<dbReference type="NCBIfam" id="TIGR01327">
    <property type="entry name" value="PGDH"/>
    <property type="match status" value="1"/>
</dbReference>
<dbReference type="GO" id="GO:0006564">
    <property type="term" value="P:L-serine biosynthetic process"/>
    <property type="evidence" value="ECO:0007669"/>
    <property type="project" value="UniProtKB-UniRule"/>
</dbReference>
<dbReference type="EC" id="1.1.1.95" evidence="11"/>
<dbReference type="Gene3D" id="3.30.70.260">
    <property type="match status" value="1"/>
</dbReference>
<dbReference type="Gene3D" id="3.30.1330.90">
    <property type="entry name" value="D-3-phosphoglycerate dehydrogenase, domain 3"/>
    <property type="match status" value="1"/>
</dbReference>
<evidence type="ECO:0000256" key="11">
    <source>
        <dbReference type="RuleBase" id="RU363003"/>
    </source>
</evidence>
<dbReference type="Pfam" id="PF19304">
    <property type="entry name" value="PGDH_inter"/>
    <property type="match status" value="1"/>
</dbReference>
<comment type="catalytic activity">
    <reaction evidence="9">
        <text>(R)-2-hydroxyglutarate + NAD(+) = 2-oxoglutarate + NADH + H(+)</text>
        <dbReference type="Rhea" id="RHEA:49612"/>
        <dbReference type="ChEBI" id="CHEBI:15378"/>
        <dbReference type="ChEBI" id="CHEBI:15801"/>
        <dbReference type="ChEBI" id="CHEBI:16810"/>
        <dbReference type="ChEBI" id="CHEBI:57540"/>
        <dbReference type="ChEBI" id="CHEBI:57945"/>
        <dbReference type="EC" id="1.1.1.399"/>
    </reaction>
</comment>
<dbReference type="AlphaFoldDB" id="A0A1P8F747"/>
<protein>
    <recommendedName>
        <fullName evidence="4 11">D-3-phosphoglycerate dehydrogenase</fullName>
        <ecNumber evidence="11">1.1.1.95</ecNumber>
    </recommendedName>
</protein>
<evidence type="ECO:0000313" key="13">
    <source>
        <dbReference type="EMBL" id="APV44299.1"/>
    </source>
</evidence>
<reference evidence="14" key="1">
    <citation type="submission" date="2016-11" db="EMBL/GenBank/DDBJ databases">
        <title>Dehalogenimonas formicexedens sp. nov., a chlorinated alkane respiring bacterium isolated from contaminated groundwater.</title>
        <authorList>
            <person name="Key T.A."/>
            <person name="Bowman K.S."/>
            <person name="Lee I."/>
            <person name="Chun J."/>
            <person name="Albuquerque L."/>
            <person name="da Costa M.S."/>
            <person name="Rainey F.A."/>
            <person name="Moe W.M."/>
        </authorList>
    </citation>
    <scope>NUCLEOTIDE SEQUENCE [LARGE SCALE GENOMIC DNA]</scope>
    <source>
        <strain evidence="14">NSZ-14</strain>
    </source>
</reference>
<dbReference type="CDD" id="cd04902">
    <property type="entry name" value="ACT_3PGDH-xct"/>
    <property type="match status" value="1"/>
</dbReference>
<dbReference type="Proteomes" id="UP000185934">
    <property type="component" value="Chromosome"/>
</dbReference>
<evidence type="ECO:0000256" key="7">
    <source>
        <dbReference type="ARBA" id="ARBA00023027"/>
    </source>
</evidence>
<proteinExistence type="inferred from homology"/>
<dbReference type="GO" id="GO:0051287">
    <property type="term" value="F:NAD binding"/>
    <property type="evidence" value="ECO:0007669"/>
    <property type="project" value="UniProtKB-UniRule"/>
</dbReference>
<evidence type="ECO:0000259" key="12">
    <source>
        <dbReference type="PROSITE" id="PS51671"/>
    </source>
</evidence>
<dbReference type="GO" id="GO:0004617">
    <property type="term" value="F:phosphoglycerate dehydrogenase activity"/>
    <property type="evidence" value="ECO:0007669"/>
    <property type="project" value="UniProtKB-UniRule"/>
</dbReference>
<evidence type="ECO:0000256" key="1">
    <source>
        <dbReference type="ARBA" id="ARBA00003800"/>
    </source>
</evidence>
<dbReference type="Pfam" id="PF02826">
    <property type="entry name" value="2-Hacid_dh_C"/>
    <property type="match status" value="1"/>
</dbReference>
<dbReference type="InterPro" id="IPR006139">
    <property type="entry name" value="D-isomer_2_OHA_DH_cat_dom"/>
</dbReference>
<dbReference type="FunFam" id="3.30.70.260:FF:000008">
    <property type="entry name" value="D-3-phosphoglycerate dehydrogenase, chloroplastic"/>
    <property type="match status" value="1"/>
</dbReference>
<dbReference type="InterPro" id="IPR006236">
    <property type="entry name" value="PGDH"/>
</dbReference>
<gene>
    <name evidence="13" type="primary">serA</name>
    <name evidence="13" type="ORF">Dform_00958</name>
</gene>
<evidence type="ECO:0000256" key="4">
    <source>
        <dbReference type="ARBA" id="ARBA00021582"/>
    </source>
</evidence>
<dbReference type="PANTHER" id="PTHR42789">
    <property type="entry name" value="D-ISOMER SPECIFIC 2-HYDROXYACID DEHYDROGENASE FAMILY PROTEIN (AFU_ORTHOLOGUE AFUA_6G10090)"/>
    <property type="match status" value="1"/>
</dbReference>
<comment type="pathway">
    <text evidence="2 11">Amino-acid biosynthesis; L-serine biosynthesis; L-serine from 3-phospho-D-glycerate: step 1/3.</text>
</comment>
<dbReference type="InterPro" id="IPR029753">
    <property type="entry name" value="D-isomer_DH_CS"/>
</dbReference>
<keyword evidence="14" id="KW-1185">Reference proteome</keyword>
<dbReference type="PROSITE" id="PS00671">
    <property type="entry name" value="D_2_HYDROXYACID_DH_3"/>
    <property type="match status" value="1"/>
</dbReference>
<dbReference type="SUPFAM" id="SSF51735">
    <property type="entry name" value="NAD(P)-binding Rossmann-fold domains"/>
    <property type="match status" value="1"/>
</dbReference>
<dbReference type="PROSITE" id="PS00670">
    <property type="entry name" value="D_2_HYDROXYACID_DH_2"/>
    <property type="match status" value="1"/>
</dbReference>
<keyword evidence="7 11" id="KW-0520">NAD</keyword>
<dbReference type="CDD" id="cd12173">
    <property type="entry name" value="PGDH_4"/>
    <property type="match status" value="1"/>
</dbReference>
<evidence type="ECO:0000256" key="6">
    <source>
        <dbReference type="ARBA" id="ARBA00023002"/>
    </source>
</evidence>
<dbReference type="Pfam" id="PF00389">
    <property type="entry name" value="2-Hacid_dh"/>
    <property type="match status" value="1"/>
</dbReference>
<evidence type="ECO:0000256" key="10">
    <source>
        <dbReference type="ARBA" id="ARBA00048731"/>
    </source>
</evidence>
<comment type="function">
    <text evidence="1">Catalyzes the reversible oxidation of 3-phospho-D-glycerate to 3-phosphonooxypyruvate, the first step of the phosphorylated L-serine biosynthesis pathway. Also catalyzes the reversible oxidation of 2-hydroxyglutarate to 2-oxoglutarate.</text>
</comment>
<comment type="similarity">
    <text evidence="3 11">Belongs to the D-isomer specific 2-hydroxyacid dehydrogenase family.</text>
</comment>
<dbReference type="PROSITE" id="PS51671">
    <property type="entry name" value="ACT"/>
    <property type="match status" value="1"/>
</dbReference>
<dbReference type="InterPro" id="IPR036291">
    <property type="entry name" value="NAD(P)-bd_dom_sf"/>
</dbReference>
<sequence length="525" mass="55959">MKKVLVADALSAAGVERLKAIAEVDVKTGLKPEELIAIVGSYDALLVRSQTQVTADVISAGKKLQVIGRAGVGVDNIDIKAATEAGIIVVNAPTGNTISAAEHTLALMLSMARHIPRANSCLKGGVWERGKFLGTELRGKTLGIIGLGNIGSEVAKRARAFEMKVIGYDPFVSAERAKNMQIELASLERIYKEADFITLHVPLTAQTKNMVGAKELEMMKPTARIVNAARGGLIDEEALVAAVNAKKLAGAAIDVFIKEPCTDNVCFAAENIVVTPHLGASTIEAQDLATSDVVDQVIDIFNGAPARYAVNAPFFAIEALPVINPFLKVANTVGKLVSQLAEGQMTAVNIKYSGEISGYDSRALKALVLGGILEQISEERVNMVNADIVAARRGMNITEQKESACDNYASIITVEAVTTEGSTIVAGTITRGETHIVRIDQYYLDIVPTGGYFLFADHRDRPGLIGAVGSITGKYDVNVSYMHLSRLKPRGQALMILALDEALPDAGMKQIRALEGVQTVKLVKI</sequence>
<dbReference type="OrthoDB" id="9792971at2"/>
<dbReference type="PROSITE" id="PS00065">
    <property type="entry name" value="D_2_HYDROXYACID_DH_1"/>
    <property type="match status" value="1"/>
</dbReference>
<keyword evidence="8 11" id="KW-0718">Serine biosynthesis</keyword>
<dbReference type="PANTHER" id="PTHR42789:SF1">
    <property type="entry name" value="D-ISOMER SPECIFIC 2-HYDROXYACID DEHYDROGENASE FAMILY PROTEIN (AFU_ORTHOLOGUE AFUA_6G10090)"/>
    <property type="match status" value="1"/>
</dbReference>
<dbReference type="FunFam" id="3.40.50.720:FF:000021">
    <property type="entry name" value="D-3-phosphoglycerate dehydrogenase"/>
    <property type="match status" value="1"/>
</dbReference>
<feature type="domain" description="ACT" evidence="12">
    <location>
        <begin position="453"/>
        <end position="525"/>
    </location>
</feature>
<evidence type="ECO:0000256" key="3">
    <source>
        <dbReference type="ARBA" id="ARBA00005854"/>
    </source>
</evidence>
<dbReference type="EMBL" id="CP018258">
    <property type="protein sequence ID" value="APV44299.1"/>
    <property type="molecule type" value="Genomic_DNA"/>
</dbReference>
<dbReference type="Gene3D" id="3.40.50.720">
    <property type="entry name" value="NAD(P)-binding Rossmann-like Domain"/>
    <property type="match status" value="2"/>
</dbReference>
<accession>A0A1P8F747</accession>
<organism evidence="13 14">
    <name type="scientific">Dehalogenimonas formicexedens</name>
    <dbReference type="NCBI Taxonomy" id="1839801"/>
    <lineage>
        <taxon>Bacteria</taxon>
        <taxon>Bacillati</taxon>
        <taxon>Chloroflexota</taxon>
        <taxon>Dehalococcoidia</taxon>
        <taxon>Dehalococcoidales</taxon>
        <taxon>Dehalococcoidaceae</taxon>
        <taxon>Dehalogenimonas</taxon>
    </lineage>
</organism>
<dbReference type="SUPFAM" id="SSF143548">
    <property type="entry name" value="Serine metabolism enzymes domain"/>
    <property type="match status" value="1"/>
</dbReference>
<evidence type="ECO:0000256" key="2">
    <source>
        <dbReference type="ARBA" id="ARBA00005216"/>
    </source>
</evidence>
<dbReference type="RefSeq" id="WP_076003998.1">
    <property type="nucleotide sequence ID" value="NZ_CP018258.1"/>
</dbReference>
<dbReference type="UniPathway" id="UPA00135">
    <property type="reaction ID" value="UER00196"/>
</dbReference>
<evidence type="ECO:0000313" key="14">
    <source>
        <dbReference type="Proteomes" id="UP000185934"/>
    </source>
</evidence>
<dbReference type="InterPro" id="IPR045626">
    <property type="entry name" value="PGDH_ASB_dom"/>
</dbReference>
<keyword evidence="5 11" id="KW-0028">Amino-acid biosynthesis</keyword>
<dbReference type="InterPro" id="IPR050857">
    <property type="entry name" value="D-2-hydroxyacid_DH"/>
</dbReference>
<dbReference type="InterPro" id="IPR045865">
    <property type="entry name" value="ACT-like_dom_sf"/>
</dbReference>
<dbReference type="KEGG" id="dfo:Dform_00958"/>
<dbReference type="InterPro" id="IPR006140">
    <property type="entry name" value="D-isomer_DH_NAD-bd"/>
</dbReference>
<name>A0A1P8F747_9CHLR</name>
<evidence type="ECO:0000256" key="9">
    <source>
        <dbReference type="ARBA" id="ARBA00048126"/>
    </source>
</evidence>
<keyword evidence="6 11" id="KW-0560">Oxidoreductase</keyword>
<dbReference type="SUPFAM" id="SSF52283">
    <property type="entry name" value="Formate/glycerate dehydrogenase catalytic domain-like"/>
    <property type="match status" value="1"/>
</dbReference>
<dbReference type="InterPro" id="IPR002912">
    <property type="entry name" value="ACT_dom"/>
</dbReference>
<dbReference type="InterPro" id="IPR029009">
    <property type="entry name" value="ASB_dom_sf"/>
</dbReference>